<proteinExistence type="predicted"/>
<accession>A0A151ZBX6</accession>
<name>A0A151ZBX6_TIELA</name>
<evidence type="ECO:0000313" key="2">
    <source>
        <dbReference type="EMBL" id="KYQ91450.1"/>
    </source>
</evidence>
<feature type="chain" id="PRO_5007593194" evidence="1">
    <location>
        <begin position="24"/>
        <end position="215"/>
    </location>
</feature>
<dbReference type="InParanoid" id="A0A151ZBX6"/>
<evidence type="ECO:0000313" key="3">
    <source>
        <dbReference type="Proteomes" id="UP000076078"/>
    </source>
</evidence>
<dbReference type="OrthoDB" id="9974515at2759"/>
<protein>
    <submittedName>
        <fullName evidence="2">Uncharacterized protein</fullName>
    </submittedName>
</protein>
<feature type="signal peptide" evidence="1">
    <location>
        <begin position="1"/>
        <end position="23"/>
    </location>
</feature>
<keyword evidence="1" id="KW-0732">Signal</keyword>
<gene>
    <name evidence="2" type="ORF">DLAC_08417</name>
</gene>
<evidence type="ECO:0000256" key="1">
    <source>
        <dbReference type="SAM" id="SignalP"/>
    </source>
</evidence>
<dbReference type="AlphaFoldDB" id="A0A151ZBX6"/>
<organism evidence="2 3">
    <name type="scientific">Tieghemostelium lacteum</name>
    <name type="common">Slime mold</name>
    <name type="synonym">Dictyostelium lacteum</name>
    <dbReference type="NCBI Taxonomy" id="361077"/>
    <lineage>
        <taxon>Eukaryota</taxon>
        <taxon>Amoebozoa</taxon>
        <taxon>Evosea</taxon>
        <taxon>Eumycetozoa</taxon>
        <taxon>Dictyostelia</taxon>
        <taxon>Dictyosteliales</taxon>
        <taxon>Raperosteliaceae</taxon>
        <taxon>Tieghemostelium</taxon>
    </lineage>
</organism>
<keyword evidence="3" id="KW-1185">Reference proteome</keyword>
<reference evidence="2 3" key="1">
    <citation type="submission" date="2015-12" db="EMBL/GenBank/DDBJ databases">
        <title>Dictyostelia acquired genes for synthesis and detection of signals that induce cell-type specialization by lateral gene transfer from prokaryotes.</title>
        <authorList>
            <person name="Gloeckner G."/>
            <person name="Schaap P."/>
        </authorList>
    </citation>
    <scope>NUCLEOTIDE SEQUENCE [LARGE SCALE GENOMIC DNA]</scope>
    <source>
        <strain evidence="2 3">TK</strain>
    </source>
</reference>
<dbReference type="Proteomes" id="UP000076078">
    <property type="component" value="Unassembled WGS sequence"/>
</dbReference>
<comment type="caution">
    <text evidence="2">The sequence shown here is derived from an EMBL/GenBank/DDBJ whole genome shotgun (WGS) entry which is preliminary data.</text>
</comment>
<sequence>MSSNKYSVIAVILLVLCVFKNECFEINIESSESDPPPPAWDNQFVFLASVENTADGSVSSVQTYYDWTTKSMAQVMTSYIGQEFTILNLVNQTWRVNVGQQTCCLCTNPYSCGNASPPIPTWLQGNETKYVGVTEINERDCNGWVAYSPVAEFGWWTSVKTGQPCQLSWLLGETINMVMSYYSNDPANVPSAVFELPSYCPHVATDPNCNISSFN</sequence>
<dbReference type="EMBL" id="LODT01000035">
    <property type="protein sequence ID" value="KYQ91450.1"/>
    <property type="molecule type" value="Genomic_DNA"/>
</dbReference>